<sequence length="189" mass="21984">MSSTARPQTPDNLITVIDYSHPPIIHAPIPKQSESPSMLDTSLESDPIELQINQLIQSTSPDPQTSHYQRLLSQALVSINHYKLNYEISKLSKNPRVPFNEKSPVELKSPFRPTMDETHKDEETIEDFTLEICAKRFDSEDMILKESSQSEQPKLIRRRSSFLEKQKNKRLMKAFDYETDSRHEDLERQ</sequence>
<dbReference type="AlphaFoldDB" id="A0A9P8PW16"/>
<comment type="caution">
    <text evidence="1">The sequence shown here is derived from an EMBL/GenBank/DDBJ whole genome shotgun (WGS) entry which is preliminary data.</text>
</comment>
<keyword evidence="2" id="KW-1185">Reference proteome</keyword>
<dbReference type="EMBL" id="JAEUBF010000309">
    <property type="protein sequence ID" value="KAH3679468.1"/>
    <property type="molecule type" value="Genomic_DNA"/>
</dbReference>
<evidence type="ECO:0000313" key="2">
    <source>
        <dbReference type="Proteomes" id="UP000769528"/>
    </source>
</evidence>
<dbReference type="Proteomes" id="UP000769528">
    <property type="component" value="Unassembled WGS sequence"/>
</dbReference>
<organism evidence="1 2">
    <name type="scientific">Wickerhamomyces mucosus</name>
    <dbReference type="NCBI Taxonomy" id="1378264"/>
    <lineage>
        <taxon>Eukaryota</taxon>
        <taxon>Fungi</taxon>
        <taxon>Dikarya</taxon>
        <taxon>Ascomycota</taxon>
        <taxon>Saccharomycotina</taxon>
        <taxon>Saccharomycetes</taxon>
        <taxon>Phaffomycetales</taxon>
        <taxon>Wickerhamomycetaceae</taxon>
        <taxon>Wickerhamomyces</taxon>
    </lineage>
</organism>
<accession>A0A9P8PW16</accession>
<proteinExistence type="predicted"/>
<reference evidence="1" key="1">
    <citation type="journal article" date="2021" name="Open Biol.">
        <title>Shared evolutionary footprints suggest mitochondrial oxidative damage underlies multiple complex I losses in fungi.</title>
        <authorList>
            <person name="Schikora-Tamarit M.A."/>
            <person name="Marcet-Houben M."/>
            <person name="Nosek J."/>
            <person name="Gabaldon T."/>
        </authorList>
    </citation>
    <scope>NUCLEOTIDE SEQUENCE</scope>
    <source>
        <strain evidence="1">CBS6341</strain>
    </source>
</reference>
<reference evidence="1" key="2">
    <citation type="submission" date="2021-01" db="EMBL/GenBank/DDBJ databases">
        <authorList>
            <person name="Schikora-Tamarit M.A."/>
        </authorList>
    </citation>
    <scope>NUCLEOTIDE SEQUENCE</scope>
    <source>
        <strain evidence="1">CBS6341</strain>
    </source>
</reference>
<gene>
    <name evidence="1" type="ORF">WICMUC_000958</name>
</gene>
<name>A0A9P8PW16_9ASCO</name>
<protein>
    <submittedName>
        <fullName evidence="1">Uncharacterized protein</fullName>
    </submittedName>
</protein>
<evidence type="ECO:0000313" key="1">
    <source>
        <dbReference type="EMBL" id="KAH3679468.1"/>
    </source>
</evidence>